<name>A0A2K2FLD3_9CLOT</name>
<dbReference type="Proteomes" id="UP000236151">
    <property type="component" value="Unassembled WGS sequence"/>
</dbReference>
<gene>
    <name evidence="1" type="ORF">CDQ84_02480</name>
</gene>
<evidence type="ECO:0000313" key="2">
    <source>
        <dbReference type="Proteomes" id="UP000236151"/>
    </source>
</evidence>
<proteinExistence type="predicted"/>
<dbReference type="RefSeq" id="WP_103080126.1">
    <property type="nucleotide sequence ID" value="NZ_CP021850.1"/>
</dbReference>
<evidence type="ECO:0000313" key="1">
    <source>
        <dbReference type="EMBL" id="PNU01270.1"/>
    </source>
</evidence>
<dbReference type="AlphaFoldDB" id="A0A2K2FLD3"/>
<dbReference type="EMBL" id="NIOJ01000003">
    <property type="protein sequence ID" value="PNU01270.1"/>
    <property type="molecule type" value="Genomic_DNA"/>
</dbReference>
<protein>
    <submittedName>
        <fullName evidence="1">Uncharacterized protein</fullName>
    </submittedName>
</protein>
<organism evidence="1 2">
    <name type="scientific">Clostridium thermosuccinogenes</name>
    <dbReference type="NCBI Taxonomy" id="84032"/>
    <lineage>
        <taxon>Bacteria</taxon>
        <taxon>Bacillati</taxon>
        <taxon>Bacillota</taxon>
        <taxon>Clostridia</taxon>
        <taxon>Eubacteriales</taxon>
        <taxon>Clostridiaceae</taxon>
        <taxon>Clostridium</taxon>
    </lineage>
</organism>
<dbReference type="KEGG" id="cthd:CDO33_11400"/>
<keyword evidence="2" id="KW-1185">Reference proteome</keyword>
<comment type="caution">
    <text evidence="1">The sequence shown here is derived from an EMBL/GenBank/DDBJ whole genome shotgun (WGS) entry which is preliminary data.</text>
</comment>
<reference evidence="2" key="1">
    <citation type="submission" date="2017-06" db="EMBL/GenBank/DDBJ databases">
        <title>Investigating the central metabolism of Clostridium thermosuccinogenes.</title>
        <authorList>
            <person name="Koendjbiharie J.G."/>
            <person name="Van Kranenburg R."/>
            <person name="Vriesendorp B."/>
        </authorList>
    </citation>
    <scope>NUCLEOTIDE SEQUENCE [LARGE SCALE GENOMIC DNA]</scope>
    <source>
        <strain evidence="2">DSM 5806</strain>
    </source>
</reference>
<sequence length="63" mass="7369">MDYKKLNKNNPVSPDLHLSKFENGSVDRNDDLYLDFENACCSPEFTNGCIFYKMNKGREFKNI</sequence>
<accession>A0A2K2FLD3</accession>